<dbReference type="FunFam" id="1.25.40.190:FF:000003">
    <property type="entry name" value="Actin-related protein 2/3 complex subunit 5"/>
    <property type="match status" value="1"/>
</dbReference>
<organism evidence="8 9">
    <name type="scientific">Dactylellina haptotyla (strain CBS 200.50)</name>
    <name type="common">Nematode-trapping fungus</name>
    <name type="synonym">Monacrosporium haptotylum</name>
    <dbReference type="NCBI Taxonomy" id="1284197"/>
    <lineage>
        <taxon>Eukaryota</taxon>
        <taxon>Fungi</taxon>
        <taxon>Dikarya</taxon>
        <taxon>Ascomycota</taxon>
        <taxon>Pezizomycotina</taxon>
        <taxon>Orbiliomycetes</taxon>
        <taxon>Orbiliales</taxon>
        <taxon>Orbiliaceae</taxon>
        <taxon>Dactylellina</taxon>
    </lineage>
</organism>
<dbReference type="GO" id="GO:0030833">
    <property type="term" value="P:regulation of actin filament polymerization"/>
    <property type="evidence" value="ECO:0007669"/>
    <property type="project" value="InterPro"/>
</dbReference>
<comment type="caution">
    <text evidence="8">The sequence shown here is derived from an EMBL/GenBank/DDBJ whole genome shotgun (WGS) entry which is preliminary data.</text>
</comment>
<dbReference type="Gene3D" id="1.25.40.190">
    <property type="entry name" value="Actin-related protein 2/3 complex subunit 5"/>
    <property type="match status" value="1"/>
</dbReference>
<dbReference type="PANTHER" id="PTHR12644">
    <property type="entry name" value="ARP2/3 COMPLEX 16 KD SUBUNIT P16-ARC"/>
    <property type="match status" value="1"/>
</dbReference>
<dbReference type="AlphaFoldDB" id="S8A021"/>
<dbReference type="InterPro" id="IPR006789">
    <property type="entry name" value="ARPC5"/>
</dbReference>
<comment type="subcellular location">
    <subcellularLocation>
        <location evidence="1">Cytoplasm</location>
        <location evidence="1">Cytoskeleton</location>
    </subcellularLocation>
</comment>
<dbReference type="GO" id="GO:0000001">
    <property type="term" value="P:mitochondrion inheritance"/>
    <property type="evidence" value="ECO:0007669"/>
    <property type="project" value="EnsemblFungi"/>
</dbReference>
<evidence type="ECO:0000256" key="3">
    <source>
        <dbReference type="ARBA" id="ARBA00022490"/>
    </source>
</evidence>
<dbReference type="Proteomes" id="UP000015100">
    <property type="component" value="Unassembled WGS sequence"/>
</dbReference>
<dbReference type="HOGENOM" id="CLU_101888_0_0_1"/>
<comment type="function">
    <text evidence="6">Functions as a component of the Arp2/3 complex which is involved in regulation of actin polymerization and together with an activating nucleation-promoting factor (NPF) mediates the formation of branched actin networks.</text>
</comment>
<dbReference type="GO" id="GO:0044396">
    <property type="term" value="P:actin cortical patch organization"/>
    <property type="evidence" value="ECO:0007669"/>
    <property type="project" value="EnsemblFungi"/>
</dbReference>
<evidence type="ECO:0000256" key="6">
    <source>
        <dbReference type="ARBA" id="ARBA00060329"/>
    </source>
</evidence>
<evidence type="ECO:0000256" key="1">
    <source>
        <dbReference type="ARBA" id="ARBA00004245"/>
    </source>
</evidence>
<reference evidence="8 9" key="1">
    <citation type="journal article" date="2013" name="PLoS Genet.">
        <title>Genomic mechanisms accounting for the adaptation to parasitism in nematode-trapping fungi.</title>
        <authorList>
            <person name="Meerupati T."/>
            <person name="Andersson K.M."/>
            <person name="Friman E."/>
            <person name="Kumar D."/>
            <person name="Tunlid A."/>
            <person name="Ahren D."/>
        </authorList>
    </citation>
    <scope>NUCLEOTIDE SEQUENCE [LARGE SCALE GENOMIC DNA]</scope>
    <source>
        <strain evidence="8 9">CBS 200.50</strain>
    </source>
</reference>
<dbReference type="GO" id="GO:0003729">
    <property type="term" value="F:mRNA binding"/>
    <property type="evidence" value="ECO:0007669"/>
    <property type="project" value="EnsemblFungi"/>
</dbReference>
<reference evidence="9" key="2">
    <citation type="submission" date="2013-04" db="EMBL/GenBank/DDBJ databases">
        <title>Genomic mechanisms accounting for the adaptation to parasitism in nematode-trapping fungi.</title>
        <authorList>
            <person name="Ahren D.G."/>
        </authorList>
    </citation>
    <scope>NUCLEOTIDE SEQUENCE [LARGE SCALE GENOMIC DNA]</scope>
    <source>
        <strain evidence="9">CBS 200.50</strain>
    </source>
</reference>
<sequence length="168" mass="18045">MAANQNWRLIDVDALDPELTYPAELLSPPFEPVPTSAIQQLGQQCRGLVQRGESSEALRIALESVPYGADEAGKDLHCSTVVEILGSIKQSEMSATLNTIYSSSEAGSELLDTLMKYLYKGMAKKDPSQSGTGGASSGMSVLLSWHEKVVEIAGLGSIVRVMTDRRTV</sequence>
<evidence type="ECO:0000256" key="5">
    <source>
        <dbReference type="ARBA" id="ARBA00040214"/>
    </source>
</evidence>
<evidence type="ECO:0000256" key="7">
    <source>
        <dbReference type="RuleBase" id="RU004301"/>
    </source>
</evidence>
<protein>
    <recommendedName>
        <fullName evidence="5 7">Actin-related protein 2/3 complex subunit 5</fullName>
    </recommendedName>
</protein>
<proteinExistence type="inferred from homology"/>
<evidence type="ECO:0000313" key="8">
    <source>
        <dbReference type="EMBL" id="EPS36039.1"/>
    </source>
</evidence>
<dbReference type="SUPFAM" id="SSF69103">
    <property type="entry name" value="Arp2/3 complex 16 kDa subunit ARPC5"/>
    <property type="match status" value="1"/>
</dbReference>
<keyword evidence="4 7" id="KW-0206">Cytoskeleton</keyword>
<dbReference type="GO" id="GO:0034314">
    <property type="term" value="P:Arp2/3 complex-mediated actin nucleation"/>
    <property type="evidence" value="ECO:0007669"/>
    <property type="project" value="InterPro"/>
</dbReference>
<dbReference type="InterPro" id="IPR036743">
    <property type="entry name" value="ARPC5_sf"/>
</dbReference>
<dbReference type="OrthoDB" id="429520at2759"/>
<keyword evidence="3" id="KW-0963">Cytoplasm</keyword>
<dbReference type="EMBL" id="AQGS01000985">
    <property type="protein sequence ID" value="EPS36039.1"/>
    <property type="molecule type" value="Genomic_DNA"/>
</dbReference>
<dbReference type="GO" id="GO:0005885">
    <property type="term" value="C:Arp2/3 protein complex"/>
    <property type="evidence" value="ECO:0007669"/>
    <property type="project" value="EnsemblFungi"/>
</dbReference>
<keyword evidence="9" id="KW-1185">Reference proteome</keyword>
<dbReference type="OMA" id="LWHEKAF"/>
<dbReference type="PIRSF" id="PIRSF039096">
    <property type="entry name" value="p16-ARC"/>
    <property type="match status" value="1"/>
</dbReference>
<comment type="function">
    <text evidence="7">Functions as component of the Arp2/3 complex which is involved in regulation of actin polymerization and together with an activating nucleation-promoting factor (NPF) mediates the formation of branched actin networks. Arp2/3 complex plays a critical role in the control of cell morphogenesis via the modulation of cell polarity development.</text>
</comment>
<comment type="similarity">
    <text evidence="2 7">Belongs to the ARPC5 family.</text>
</comment>
<evidence type="ECO:0000256" key="4">
    <source>
        <dbReference type="ARBA" id="ARBA00023212"/>
    </source>
</evidence>
<dbReference type="STRING" id="1284197.S8A021"/>
<accession>S8A021</accession>
<name>S8A021_DACHA</name>
<dbReference type="Pfam" id="PF04699">
    <property type="entry name" value="P16-Arc"/>
    <property type="match status" value="1"/>
</dbReference>
<gene>
    <name evidence="8" type="ORF">H072_10402</name>
</gene>
<evidence type="ECO:0000313" key="9">
    <source>
        <dbReference type="Proteomes" id="UP000015100"/>
    </source>
</evidence>
<dbReference type="GO" id="GO:0030674">
    <property type="term" value="F:protein-macromolecule adaptor activity"/>
    <property type="evidence" value="ECO:0007669"/>
    <property type="project" value="EnsemblFungi"/>
</dbReference>
<dbReference type="eggNOG" id="KOG3380">
    <property type="taxonomic scope" value="Eukaryota"/>
</dbReference>
<evidence type="ECO:0000256" key="2">
    <source>
        <dbReference type="ARBA" id="ARBA00006084"/>
    </source>
</evidence>